<dbReference type="AlphaFoldDB" id="A0A7Z8NS35"/>
<dbReference type="InterPro" id="IPR000182">
    <property type="entry name" value="GNAT_dom"/>
</dbReference>
<dbReference type="PROSITE" id="PS51186">
    <property type="entry name" value="GNAT"/>
    <property type="match status" value="1"/>
</dbReference>
<dbReference type="OrthoDB" id="226313at2"/>
<sequence length="681" mass="76011">MGALPSTLSLTLVRPQDVRLLQSVVELADQNRVTLGLMPRGAFPELAAAGGLLACRDGDGLAGYALFSVARGRVRLIHLCVAAAHRRRGVARALVRRISELHPETTGIGVRCRRDYVEATAAWPVLGFAPTGESSGRGRDRAQLIHWWLSHHLPDLFSVSESDGDIVVAIDHNIFMDLLDPTRSGAEESRWLTDEWLPESVVLKVTAVSAQEAVKNTDERERQRQLNTLSAFPALQHSPAQRDEAATRWRSVVPEVPKKDSADRDHLISTAAGGARIFVTRDDKLIERYAEHAYNIFGVTVIRPSELTVHLDELVNGSRYRPVDLRGTNYQVSEYGVGAERELDLFLSHRSGEHKSKYHRILRELAGQAEARGWWVRDPSGTLVAAWGWHPRPTTRTLEVPFLRVVDTTAGATLGRLIAFRLRHDARRQNLNSILVTDPSIPDNLLRDLKSDGYLRTRMGMQAAVLDVRDTPSAADALDPTHPLHAVVRDTVSAASSPERVAALERTLWPAKLLDTDLPCYLVPIQPRWARPLFALTETLWVENDLLGTSREHVYYRSPRANPQAPARIAWYASSDDAGDQISSVVAVSLLIQVETATPNVLFRRYRRLGVYQRKDLERYDPAGRASALRYVDTERLERQVPLERLRRLPDADKIPTLRGPSKISSELFGAIYAYGTGTAR</sequence>
<protein>
    <recommendedName>
        <fullName evidence="1">N-acetyltransferase domain-containing protein</fullName>
    </recommendedName>
</protein>
<dbReference type="SUPFAM" id="SSF55729">
    <property type="entry name" value="Acyl-CoA N-acyltransferases (Nat)"/>
    <property type="match status" value="1"/>
</dbReference>
<evidence type="ECO:0000259" key="1">
    <source>
        <dbReference type="PROSITE" id="PS51186"/>
    </source>
</evidence>
<dbReference type="InterPro" id="IPR016181">
    <property type="entry name" value="Acyl_CoA_acyltransferase"/>
</dbReference>
<dbReference type="EMBL" id="SZYE01000001">
    <property type="protein sequence ID" value="TKR27479.1"/>
    <property type="molecule type" value="Genomic_DNA"/>
</dbReference>
<gene>
    <name evidence="2" type="ORF">FA014_00240</name>
</gene>
<feature type="domain" description="N-acetyltransferase" evidence="1">
    <location>
        <begin position="11"/>
        <end position="154"/>
    </location>
</feature>
<dbReference type="RefSeq" id="WP_154727704.1">
    <property type="nucleotide sequence ID" value="NZ_SZYE01000001.1"/>
</dbReference>
<organism evidence="2 3">
    <name type="scientific">Cellulomonas hominis</name>
    <dbReference type="NCBI Taxonomy" id="156981"/>
    <lineage>
        <taxon>Bacteria</taxon>
        <taxon>Bacillati</taxon>
        <taxon>Actinomycetota</taxon>
        <taxon>Actinomycetes</taxon>
        <taxon>Micrococcales</taxon>
        <taxon>Cellulomonadaceae</taxon>
        <taxon>Cellulomonas</taxon>
    </lineage>
</organism>
<proteinExistence type="predicted"/>
<reference evidence="2 3" key="1">
    <citation type="submission" date="2019-05" db="EMBL/GenBank/DDBJ databases">
        <title>Genome sequence of Cellulomonas hominis strain CS1.</title>
        <authorList>
            <person name="Belmont J."/>
            <person name="Maclea K.S."/>
        </authorList>
    </citation>
    <scope>NUCLEOTIDE SEQUENCE [LARGE SCALE GENOMIC DNA]</scope>
    <source>
        <strain evidence="2 3">CS1</strain>
    </source>
</reference>
<dbReference type="CDD" id="cd04301">
    <property type="entry name" value="NAT_SF"/>
    <property type="match status" value="1"/>
</dbReference>
<dbReference type="Proteomes" id="UP000308121">
    <property type="component" value="Unassembled WGS sequence"/>
</dbReference>
<dbReference type="GO" id="GO:0016747">
    <property type="term" value="F:acyltransferase activity, transferring groups other than amino-acyl groups"/>
    <property type="evidence" value="ECO:0007669"/>
    <property type="project" value="InterPro"/>
</dbReference>
<name>A0A7Z8NS35_9CELL</name>
<comment type="caution">
    <text evidence="2">The sequence shown here is derived from an EMBL/GenBank/DDBJ whole genome shotgun (WGS) entry which is preliminary data.</text>
</comment>
<evidence type="ECO:0000313" key="3">
    <source>
        <dbReference type="Proteomes" id="UP000308121"/>
    </source>
</evidence>
<dbReference type="Gene3D" id="3.40.630.30">
    <property type="match status" value="1"/>
</dbReference>
<evidence type="ECO:0000313" key="2">
    <source>
        <dbReference type="EMBL" id="TKR27479.1"/>
    </source>
</evidence>
<accession>A0A7Z8NS35</accession>
<dbReference type="Pfam" id="PF00583">
    <property type="entry name" value="Acetyltransf_1"/>
    <property type="match status" value="1"/>
</dbReference>